<dbReference type="OMA" id="IMRRYAH"/>
<gene>
    <name evidence="2" type="ORF">ABL78_7154</name>
</gene>
<feature type="region of interest" description="Disordered" evidence="1">
    <location>
        <begin position="44"/>
        <end position="312"/>
    </location>
</feature>
<feature type="compositionally biased region" description="Low complexity" evidence="1">
    <location>
        <begin position="256"/>
        <end position="276"/>
    </location>
</feature>
<evidence type="ECO:0000256" key="1">
    <source>
        <dbReference type="SAM" id="MobiDB-lite"/>
    </source>
</evidence>
<feature type="compositionally biased region" description="Basic and acidic residues" evidence="1">
    <location>
        <begin position="163"/>
        <end position="172"/>
    </location>
</feature>
<name>A0A0N0P375_LEPSE</name>
<evidence type="ECO:0000313" key="3">
    <source>
        <dbReference type="Proteomes" id="UP000038009"/>
    </source>
</evidence>
<feature type="compositionally biased region" description="Low complexity" evidence="1">
    <location>
        <begin position="130"/>
        <end position="145"/>
    </location>
</feature>
<dbReference type="OrthoDB" id="266813at2759"/>
<feature type="compositionally biased region" description="Acidic residues" evidence="1">
    <location>
        <begin position="585"/>
        <end position="601"/>
    </location>
</feature>
<accession>A0A0N0P375</accession>
<dbReference type="VEuPathDB" id="TriTrypDB:Lsey_0323_0060"/>
<feature type="region of interest" description="Disordered" evidence="1">
    <location>
        <begin position="585"/>
        <end position="670"/>
    </location>
</feature>
<comment type="caution">
    <text evidence="2">The sequence shown here is derived from an EMBL/GenBank/DDBJ whole genome shotgun (WGS) entry which is preliminary data.</text>
</comment>
<dbReference type="EMBL" id="LJSK01000323">
    <property type="protein sequence ID" value="KPI83806.1"/>
    <property type="molecule type" value="Genomic_DNA"/>
</dbReference>
<keyword evidence="3" id="KW-1185">Reference proteome</keyword>
<feature type="compositionally biased region" description="Low complexity" evidence="1">
    <location>
        <begin position="67"/>
        <end position="103"/>
    </location>
</feature>
<feature type="compositionally biased region" description="Basic residues" evidence="1">
    <location>
        <begin position="45"/>
        <end position="54"/>
    </location>
</feature>
<reference evidence="2 3" key="1">
    <citation type="journal article" date="2015" name="PLoS Pathog.">
        <title>Leptomonas seymouri: Adaptations to the Dixenous Life Cycle Analyzed by Genome Sequencing, Transcriptome Profiling and Co-infection with Leishmania donovani.</title>
        <authorList>
            <person name="Kraeva N."/>
            <person name="Butenko A."/>
            <person name="Hlavacova J."/>
            <person name="Kostygov A."/>
            <person name="Myskova J."/>
            <person name="Grybchuk D."/>
            <person name="Lestinova T."/>
            <person name="Votypka J."/>
            <person name="Volf P."/>
            <person name="Opperdoes F."/>
            <person name="Flegontov P."/>
            <person name="Lukes J."/>
            <person name="Yurchenko V."/>
        </authorList>
    </citation>
    <scope>NUCLEOTIDE SEQUENCE [LARGE SCALE GENOMIC DNA]</scope>
    <source>
        <strain evidence="2 3">ATCC 30220</strain>
    </source>
</reference>
<sequence length="859" mass="92938">MDALTLPLAPGSTTAVLHPINVFGASWAIVRHALRSLNPDTTIVRRTHHSRRTRSYAGASESRGIDSASVASSRGSRRSNVSSAVAAGDTGAGGATDSVASGSLRRHRTHSGERSSARRHRTSAQEGESAADGTAATAAAAPSSSSKRRTRSAEEPLAAARRGAAEGRGRIEGEEEELRVHRSRSHSDGVRGRSSRRGSESGGGSGATTPRLSVSHPLSPAATAAAASGLTPPLAPPPPVVRGLGKPPLSSRHRSTTPAATAGAEGDGAALSATSSARHRHHRSGSGGGLSSSGRSSRTHRSAAEEEESNEGSVIVIRDGASMSFSSVTAGWTFPLFAVKGAGSDKSFSWSPRAWWKRTRTTKVTHIAFLINHILHAVPVMTVHYCCELKRQLVTLPLLRFSDICVRFSPRGHAHHAGAPAKTSTHHDTKIAAEWPPTEEIFETSPPATIGHFLLTRWMLQIVESYVEKLFFFDETLVVRQLRSRRSLRRVAGWALRIVSHTVFDPFFLSIVTPTLIPSAEAADVPRVLFTVPGMVRGLGISAASVIIQWIVIPTASRLVYRGVLTMFEVVEYLIMRRYAHWSDEDEEEDDDDLDEEDVGDDVSLASGMRTTDDRLEKQSISQQSDASVATASATGVAAATTAEDRIQREQRRLRREKRERRKLREQRQAARDQAMRRTVLRAIVYRVVSSVVAQAFVDHPLNVLVELLRGRATLHYAGMLTSYASMTAAQDGLSWANIRRYAEMFVAPVNAAAAGGEDEGVPPTVVALRRAGRDAARELLVISSSVLDSSGQKEALAAVEQRAAQKKARGEVTSATDSTEFLMHSVFSLSPFYYGLQYTVIDKVLSFYMAVWTRLTKQ</sequence>
<protein>
    <submittedName>
        <fullName evidence="2">Uncharacterized protein</fullName>
    </submittedName>
</protein>
<evidence type="ECO:0000313" key="2">
    <source>
        <dbReference type="EMBL" id="KPI83806.1"/>
    </source>
</evidence>
<feature type="compositionally biased region" description="Low complexity" evidence="1">
    <location>
        <begin position="627"/>
        <end position="642"/>
    </location>
</feature>
<proteinExistence type="predicted"/>
<dbReference type="AlphaFoldDB" id="A0A0N0P375"/>
<feature type="compositionally biased region" description="Low complexity" evidence="1">
    <location>
        <begin position="217"/>
        <end position="232"/>
    </location>
</feature>
<organism evidence="2 3">
    <name type="scientific">Leptomonas seymouri</name>
    <dbReference type="NCBI Taxonomy" id="5684"/>
    <lineage>
        <taxon>Eukaryota</taxon>
        <taxon>Discoba</taxon>
        <taxon>Euglenozoa</taxon>
        <taxon>Kinetoplastea</taxon>
        <taxon>Metakinetoplastina</taxon>
        <taxon>Trypanosomatida</taxon>
        <taxon>Trypanosomatidae</taxon>
        <taxon>Leishmaniinae</taxon>
        <taxon>Leptomonas</taxon>
    </lineage>
</organism>
<feature type="compositionally biased region" description="Basic residues" evidence="1">
    <location>
        <begin position="652"/>
        <end position="665"/>
    </location>
</feature>
<dbReference type="Proteomes" id="UP000038009">
    <property type="component" value="Unassembled WGS sequence"/>
</dbReference>